<feature type="transmembrane region" description="Helical" evidence="2">
    <location>
        <begin position="275"/>
        <end position="295"/>
    </location>
</feature>
<feature type="region of interest" description="Disordered" evidence="1">
    <location>
        <begin position="110"/>
        <end position="140"/>
    </location>
</feature>
<feature type="compositionally biased region" description="Low complexity" evidence="1">
    <location>
        <begin position="128"/>
        <end position="140"/>
    </location>
</feature>
<keyword evidence="2" id="KW-0812">Transmembrane</keyword>
<feature type="transmembrane region" description="Helical" evidence="2">
    <location>
        <begin position="239"/>
        <end position="263"/>
    </location>
</feature>
<evidence type="ECO:0000313" key="3">
    <source>
        <dbReference type="EMBL" id="KAF9545069.1"/>
    </source>
</evidence>
<evidence type="ECO:0000256" key="2">
    <source>
        <dbReference type="SAM" id="Phobius"/>
    </source>
</evidence>
<accession>A0A9P6F9Q4</accession>
<name>A0A9P6F9Q4_9FUNG</name>
<gene>
    <name evidence="3" type="ORF">EC957_011310</name>
</gene>
<protein>
    <submittedName>
        <fullName evidence="3">Uncharacterized protein</fullName>
    </submittedName>
</protein>
<keyword evidence="4" id="KW-1185">Reference proteome</keyword>
<dbReference type="Proteomes" id="UP000723463">
    <property type="component" value="Unassembled WGS sequence"/>
</dbReference>
<reference evidence="3" key="1">
    <citation type="journal article" date="2020" name="Fungal Divers.">
        <title>Resolving the Mortierellaceae phylogeny through synthesis of multi-gene phylogenetics and phylogenomics.</title>
        <authorList>
            <person name="Vandepol N."/>
            <person name="Liber J."/>
            <person name="Desiro A."/>
            <person name="Na H."/>
            <person name="Kennedy M."/>
            <person name="Barry K."/>
            <person name="Grigoriev I.V."/>
            <person name="Miller A.N."/>
            <person name="O'Donnell K."/>
            <person name="Stajich J.E."/>
            <person name="Bonito G."/>
        </authorList>
    </citation>
    <scope>NUCLEOTIDE SEQUENCE</scope>
    <source>
        <strain evidence="3">NRRL 2591</strain>
    </source>
</reference>
<feature type="transmembrane region" description="Helical" evidence="2">
    <location>
        <begin position="321"/>
        <end position="345"/>
    </location>
</feature>
<dbReference type="EMBL" id="JAAAXW010000079">
    <property type="protein sequence ID" value="KAF9545069.1"/>
    <property type="molecule type" value="Genomic_DNA"/>
</dbReference>
<keyword evidence="2" id="KW-0472">Membrane</keyword>
<sequence length="372" mass="43115">MAINYRTTTEFYLHTLLLLTLPTLIGSFQNLKQYQRWISYYGIWLQLMADTWAIENSTYIVLDITIFTYMEAVFQHRLKAITGGQSIPRSVYFSSWVSNTRLESYIAAHRSEENADDSEESSNEKQPTPNTTGTTTTTTSRSTTTATIKAKLGYLLATTVLLITVYQDIKAQYREYICRHSWDFLDLSYASTADYVTQNPNYPAYCFPTLSTFEMTLFDYSPSLYYHLYSFFYMPFTRLSALCFALAWSTIPTAVVVAAWTQMWNSPSSYRIRKVHYMVFMCPLKMAVLLSILYYTTDRREDIEGADYSASSLDDVRAKYLLVWFVLFRAVAKLAFGLGLIWNLYVAHSKDATVDRIPFSHQEERKEMEQLL</sequence>
<organism evidence="3 4">
    <name type="scientific">Mortierella hygrophila</name>
    <dbReference type="NCBI Taxonomy" id="979708"/>
    <lineage>
        <taxon>Eukaryota</taxon>
        <taxon>Fungi</taxon>
        <taxon>Fungi incertae sedis</taxon>
        <taxon>Mucoromycota</taxon>
        <taxon>Mortierellomycotina</taxon>
        <taxon>Mortierellomycetes</taxon>
        <taxon>Mortierellales</taxon>
        <taxon>Mortierellaceae</taxon>
        <taxon>Mortierella</taxon>
    </lineage>
</organism>
<feature type="transmembrane region" description="Helical" evidence="2">
    <location>
        <begin position="12"/>
        <end position="31"/>
    </location>
</feature>
<evidence type="ECO:0000313" key="4">
    <source>
        <dbReference type="Proteomes" id="UP000723463"/>
    </source>
</evidence>
<comment type="caution">
    <text evidence="3">The sequence shown here is derived from an EMBL/GenBank/DDBJ whole genome shotgun (WGS) entry which is preliminary data.</text>
</comment>
<evidence type="ECO:0000256" key="1">
    <source>
        <dbReference type="SAM" id="MobiDB-lite"/>
    </source>
</evidence>
<dbReference type="AlphaFoldDB" id="A0A9P6F9Q4"/>
<keyword evidence="2" id="KW-1133">Transmembrane helix</keyword>
<proteinExistence type="predicted"/>